<sequence>MESSLDRFLRKRQAPAESNCGEEEQCQGKEPKTPEATKDLSSWKKTFVWLQFDETKQEMFCTACREFSSLADKNSSFFTGSQAFHIGNINDFEDLCKLHVKNGLSLGETQINEKGCHVFVEAIDGVMKEDESQQVNKRRFISVMADSGTDTSNKDLKLVYIRFLENGLPVNKYVAVVELKKAHAKGVIASINTGMVEFGLENWKSQTVAFGSDGAPVYVGRLNGIVAKLHVEIPWLLGVHCIAHRLELSVLDALKDEEQLKNVQEMLQGLYKHYHYSPKALRELKELAQLLDEKINKPVNLRVFKALSLVFNRDNIVIAVAKDGLYPTELQLRAMIARPGKNFQDFLNEVGDGDIYKGVTLKRMPNATVKRGFSAMKRVKNDWRSCLETDILNMLLRITINGCSFDVFDPQRDIQHWWTSGQRACRPDFQRNA</sequence>
<reference evidence="2" key="1">
    <citation type="journal article" date="2023" name="G3 (Bethesda)">
        <title>Whole genome assembly and annotation of the endangered Caribbean coral Acropora cervicornis.</title>
        <authorList>
            <person name="Selwyn J.D."/>
            <person name="Vollmer S.V."/>
        </authorList>
    </citation>
    <scope>NUCLEOTIDE SEQUENCE</scope>
    <source>
        <strain evidence="2">K2</strain>
    </source>
</reference>
<reference evidence="2" key="2">
    <citation type="journal article" date="2023" name="Science">
        <title>Genomic signatures of disease resistance in endangered staghorn corals.</title>
        <authorList>
            <person name="Vollmer S.V."/>
            <person name="Selwyn J.D."/>
            <person name="Despard B.A."/>
            <person name="Roesel C.L."/>
        </authorList>
    </citation>
    <scope>NUCLEOTIDE SEQUENCE</scope>
    <source>
        <strain evidence="2">K2</strain>
    </source>
</reference>
<dbReference type="PANTHER" id="PTHR46880:SF5">
    <property type="entry name" value="DUF4371 DOMAIN-CONTAINING PROTEIN"/>
    <property type="match status" value="1"/>
</dbReference>
<comment type="caution">
    <text evidence="2">The sequence shown here is derived from an EMBL/GenBank/DDBJ whole genome shotgun (WGS) entry which is preliminary data.</text>
</comment>
<evidence type="ECO:0000313" key="2">
    <source>
        <dbReference type="EMBL" id="KAK2554058.1"/>
    </source>
</evidence>
<protein>
    <submittedName>
        <fullName evidence="2">Zinc finger protein 862</fullName>
    </submittedName>
</protein>
<feature type="compositionally biased region" description="Basic and acidic residues" evidence="1">
    <location>
        <begin position="26"/>
        <end position="38"/>
    </location>
</feature>
<accession>A0AAD9UXX8</accession>
<dbReference type="EMBL" id="JARQWQ010000072">
    <property type="protein sequence ID" value="KAK2554058.1"/>
    <property type="molecule type" value="Genomic_DNA"/>
</dbReference>
<gene>
    <name evidence="2" type="ORF">P5673_024403</name>
</gene>
<dbReference type="AlphaFoldDB" id="A0AAD9UXX8"/>
<proteinExistence type="predicted"/>
<dbReference type="PANTHER" id="PTHR46880">
    <property type="entry name" value="RAS-ASSOCIATING DOMAIN-CONTAINING PROTEIN"/>
    <property type="match status" value="1"/>
</dbReference>
<dbReference type="Proteomes" id="UP001249851">
    <property type="component" value="Unassembled WGS sequence"/>
</dbReference>
<name>A0AAD9UXX8_ACRCE</name>
<evidence type="ECO:0000313" key="3">
    <source>
        <dbReference type="Proteomes" id="UP001249851"/>
    </source>
</evidence>
<evidence type="ECO:0000256" key="1">
    <source>
        <dbReference type="SAM" id="MobiDB-lite"/>
    </source>
</evidence>
<feature type="region of interest" description="Disordered" evidence="1">
    <location>
        <begin position="1"/>
        <end position="38"/>
    </location>
</feature>
<keyword evidence="3" id="KW-1185">Reference proteome</keyword>
<organism evidence="2 3">
    <name type="scientific">Acropora cervicornis</name>
    <name type="common">Staghorn coral</name>
    <dbReference type="NCBI Taxonomy" id="6130"/>
    <lineage>
        <taxon>Eukaryota</taxon>
        <taxon>Metazoa</taxon>
        <taxon>Cnidaria</taxon>
        <taxon>Anthozoa</taxon>
        <taxon>Hexacorallia</taxon>
        <taxon>Scleractinia</taxon>
        <taxon>Astrocoeniina</taxon>
        <taxon>Acroporidae</taxon>
        <taxon>Acropora</taxon>
    </lineage>
</organism>